<accession>A0AAD7EI64</accession>
<keyword evidence="3" id="KW-1185">Reference proteome</keyword>
<keyword evidence="1" id="KW-1133">Transmembrane helix</keyword>
<evidence type="ECO:0000313" key="3">
    <source>
        <dbReference type="Proteomes" id="UP001218218"/>
    </source>
</evidence>
<keyword evidence="1" id="KW-0472">Membrane</keyword>
<feature type="transmembrane region" description="Helical" evidence="1">
    <location>
        <begin position="32"/>
        <end position="51"/>
    </location>
</feature>
<organism evidence="2 3">
    <name type="scientific">Mycena albidolilacea</name>
    <dbReference type="NCBI Taxonomy" id="1033008"/>
    <lineage>
        <taxon>Eukaryota</taxon>
        <taxon>Fungi</taxon>
        <taxon>Dikarya</taxon>
        <taxon>Basidiomycota</taxon>
        <taxon>Agaricomycotina</taxon>
        <taxon>Agaricomycetes</taxon>
        <taxon>Agaricomycetidae</taxon>
        <taxon>Agaricales</taxon>
        <taxon>Marasmiineae</taxon>
        <taxon>Mycenaceae</taxon>
        <taxon>Mycena</taxon>
    </lineage>
</organism>
<keyword evidence="1" id="KW-0812">Transmembrane</keyword>
<dbReference type="EMBL" id="JARIHO010000043">
    <property type="protein sequence ID" value="KAJ7325912.1"/>
    <property type="molecule type" value="Genomic_DNA"/>
</dbReference>
<sequence>MDLITPIFKEIGSFRLGYTEERPSTWRWTTPIVLCTFLLAAALLAAINVPLSAYNIIQEFTYHPNDTLPPLPLSNFIPSFLQNPTTGFTPQILTIGDVIKPPGSIFNYTIVEAFDTSVTNHTGVSSFSYYNNPLFDGCDVIWKSDLTWQWWPDILIEGVVTCHLPTTTLHLTWSGFPPGDSDDGGYPAAESPQNMLTYTELDFVWIFIDWWSGPTSDPGTEWTEASISFTVFPCCDCDAALEGAPPETAYLLQQPCASRAPGFVAVNRLYSQGNGVDDKIVPSIPETLMTVAHYLATIATDYLGDLPLSRLEAAYQNLFQTVYHLVRLDLGVITENQIYNSPRIYNHTIVTVDMPPQTPLPIPPPPYYDNILRPSTDTRGFTSNATLMAQWKKEVNFFKTTDRVPAMEYLRPVPRLKPLGFSDYQCLRLDIRYAVGDVDTLKRNPEATFRDSGTTVTGYVYSKSNLNSAEWDQASDVTLIAGPMESKDRLLLDIETSNIQTRFALAHMLLALVRMRRALKRHGLVDDADGGEDMEMDFEPTGPRKVPPGGIIIPMAPKRIVCEAEKIFRKLGFNRNVGLLGVEASRTATNWIIDSTSRHASSKTPTADKRATPSRQVARVTARRAEPTHTGNCQVLEDLTLMTTH</sequence>
<protein>
    <submittedName>
        <fullName evidence="2">Uncharacterized protein</fullName>
    </submittedName>
</protein>
<evidence type="ECO:0000256" key="1">
    <source>
        <dbReference type="SAM" id="Phobius"/>
    </source>
</evidence>
<dbReference type="Proteomes" id="UP001218218">
    <property type="component" value="Unassembled WGS sequence"/>
</dbReference>
<dbReference type="AlphaFoldDB" id="A0AAD7EI64"/>
<gene>
    <name evidence="2" type="ORF">DFH08DRAFT_816990</name>
</gene>
<comment type="caution">
    <text evidence="2">The sequence shown here is derived from an EMBL/GenBank/DDBJ whole genome shotgun (WGS) entry which is preliminary data.</text>
</comment>
<evidence type="ECO:0000313" key="2">
    <source>
        <dbReference type="EMBL" id="KAJ7325912.1"/>
    </source>
</evidence>
<name>A0AAD7EI64_9AGAR</name>
<reference evidence="2" key="1">
    <citation type="submission" date="2023-03" db="EMBL/GenBank/DDBJ databases">
        <title>Massive genome expansion in bonnet fungi (Mycena s.s.) driven by repeated elements and novel gene families across ecological guilds.</title>
        <authorList>
            <consortium name="Lawrence Berkeley National Laboratory"/>
            <person name="Harder C.B."/>
            <person name="Miyauchi S."/>
            <person name="Viragh M."/>
            <person name="Kuo A."/>
            <person name="Thoen E."/>
            <person name="Andreopoulos B."/>
            <person name="Lu D."/>
            <person name="Skrede I."/>
            <person name="Drula E."/>
            <person name="Henrissat B."/>
            <person name="Morin E."/>
            <person name="Kohler A."/>
            <person name="Barry K."/>
            <person name="LaButti K."/>
            <person name="Morin E."/>
            <person name="Salamov A."/>
            <person name="Lipzen A."/>
            <person name="Mereny Z."/>
            <person name="Hegedus B."/>
            <person name="Baldrian P."/>
            <person name="Stursova M."/>
            <person name="Weitz H."/>
            <person name="Taylor A."/>
            <person name="Grigoriev I.V."/>
            <person name="Nagy L.G."/>
            <person name="Martin F."/>
            <person name="Kauserud H."/>
        </authorList>
    </citation>
    <scope>NUCLEOTIDE SEQUENCE</scope>
    <source>
        <strain evidence="2">CBHHK002</strain>
    </source>
</reference>
<proteinExistence type="predicted"/>